<reference evidence="2 3" key="1">
    <citation type="submission" date="2017-04" db="EMBL/GenBank/DDBJ databases">
        <authorList>
            <person name="Afonso C.L."/>
            <person name="Miller P.J."/>
            <person name="Scott M.A."/>
            <person name="Spackman E."/>
            <person name="Goraichik I."/>
            <person name="Dimitrov K.M."/>
            <person name="Suarez D.L."/>
            <person name="Swayne D.E."/>
        </authorList>
    </citation>
    <scope>NUCLEOTIDE SEQUENCE [LARGE SCALE GENOMIC DNA]</scope>
    <source>
        <strain evidence="2 3">KR-140</strain>
    </source>
</reference>
<protein>
    <submittedName>
        <fullName evidence="2">Uncharacterized protein</fullName>
    </submittedName>
</protein>
<sequence length="80" mass="7792">MTSDGPRNASQSGLPKDAGNDMAERSGYADDSESGMNDTPVANGDLGGAAGTGVPDPPGQSSDGPSAGTTFGTGGDDERM</sequence>
<keyword evidence="3" id="KW-1185">Reference proteome</keyword>
<evidence type="ECO:0000256" key="1">
    <source>
        <dbReference type="SAM" id="MobiDB-lite"/>
    </source>
</evidence>
<name>A0A1W1VRD5_9DEIO</name>
<proteinExistence type="predicted"/>
<evidence type="ECO:0000313" key="3">
    <source>
        <dbReference type="Proteomes" id="UP000192582"/>
    </source>
</evidence>
<dbReference type="EMBL" id="FWWU01000009">
    <property type="protein sequence ID" value="SMB95919.1"/>
    <property type="molecule type" value="Genomic_DNA"/>
</dbReference>
<feature type="compositionally biased region" description="Low complexity" evidence="1">
    <location>
        <begin position="59"/>
        <end position="68"/>
    </location>
</feature>
<feature type="region of interest" description="Disordered" evidence="1">
    <location>
        <begin position="1"/>
        <end position="80"/>
    </location>
</feature>
<evidence type="ECO:0000313" key="2">
    <source>
        <dbReference type="EMBL" id="SMB95919.1"/>
    </source>
</evidence>
<feature type="compositionally biased region" description="Basic and acidic residues" evidence="1">
    <location>
        <begin position="18"/>
        <end position="28"/>
    </location>
</feature>
<dbReference type="RefSeq" id="WP_084050503.1">
    <property type="nucleotide sequence ID" value="NZ_FWWU01000009.1"/>
</dbReference>
<dbReference type="OrthoDB" id="73877at2"/>
<organism evidence="2 3">
    <name type="scientific">Deinococcus hopiensis KR-140</name>
    <dbReference type="NCBI Taxonomy" id="695939"/>
    <lineage>
        <taxon>Bacteria</taxon>
        <taxon>Thermotogati</taxon>
        <taxon>Deinococcota</taxon>
        <taxon>Deinococci</taxon>
        <taxon>Deinococcales</taxon>
        <taxon>Deinococcaceae</taxon>
        <taxon>Deinococcus</taxon>
    </lineage>
</organism>
<feature type="compositionally biased region" description="Polar residues" evidence="1">
    <location>
        <begin position="1"/>
        <end position="13"/>
    </location>
</feature>
<gene>
    <name evidence="2" type="ORF">SAMN00790413_03072</name>
</gene>
<dbReference type="Proteomes" id="UP000192582">
    <property type="component" value="Unassembled WGS sequence"/>
</dbReference>
<accession>A0A1W1VRD5</accession>
<dbReference type="AlphaFoldDB" id="A0A1W1VRD5"/>